<accession>A0A0F9F643</accession>
<dbReference type="AlphaFoldDB" id="A0A0F9F643"/>
<sequence length="106" mass="12305">MLITIVGVFIIVFIVVCGVYCLGHWHGRKRCMIENGIIFGKEADEFIRKAIEAERKTGVFSLLDRNKRLERISDDEMKEIDKDVEKIYGNTLINVENKEDNFDILL</sequence>
<name>A0A0F9F643_9ZZZZ</name>
<protein>
    <submittedName>
        <fullName evidence="2">Uncharacterized protein</fullName>
    </submittedName>
</protein>
<evidence type="ECO:0000256" key="1">
    <source>
        <dbReference type="SAM" id="Phobius"/>
    </source>
</evidence>
<keyword evidence="1" id="KW-0472">Membrane</keyword>
<evidence type="ECO:0000313" key="2">
    <source>
        <dbReference type="EMBL" id="KKL52725.1"/>
    </source>
</evidence>
<keyword evidence="1" id="KW-1133">Transmembrane helix</keyword>
<reference evidence="2" key="1">
    <citation type="journal article" date="2015" name="Nature">
        <title>Complex archaea that bridge the gap between prokaryotes and eukaryotes.</title>
        <authorList>
            <person name="Spang A."/>
            <person name="Saw J.H."/>
            <person name="Jorgensen S.L."/>
            <person name="Zaremba-Niedzwiedzka K."/>
            <person name="Martijn J."/>
            <person name="Lind A.E."/>
            <person name="van Eijk R."/>
            <person name="Schleper C."/>
            <person name="Guy L."/>
            <person name="Ettema T.J."/>
        </authorList>
    </citation>
    <scope>NUCLEOTIDE SEQUENCE</scope>
</reference>
<gene>
    <name evidence="2" type="ORF">LCGC14_2282610</name>
</gene>
<comment type="caution">
    <text evidence="2">The sequence shown here is derived from an EMBL/GenBank/DDBJ whole genome shotgun (WGS) entry which is preliminary data.</text>
</comment>
<dbReference type="EMBL" id="LAZR01031793">
    <property type="protein sequence ID" value="KKL52725.1"/>
    <property type="molecule type" value="Genomic_DNA"/>
</dbReference>
<organism evidence="2">
    <name type="scientific">marine sediment metagenome</name>
    <dbReference type="NCBI Taxonomy" id="412755"/>
    <lineage>
        <taxon>unclassified sequences</taxon>
        <taxon>metagenomes</taxon>
        <taxon>ecological metagenomes</taxon>
    </lineage>
</organism>
<feature type="transmembrane region" description="Helical" evidence="1">
    <location>
        <begin position="6"/>
        <end position="23"/>
    </location>
</feature>
<keyword evidence="1" id="KW-0812">Transmembrane</keyword>
<proteinExistence type="predicted"/>